<dbReference type="InterPro" id="IPR052292">
    <property type="entry name" value="Glucose_repression_reg"/>
</dbReference>
<dbReference type="InterPro" id="IPR013860">
    <property type="entry name" value="AreA_GATA"/>
</dbReference>
<feature type="compositionally biased region" description="Low complexity" evidence="1">
    <location>
        <begin position="450"/>
        <end position="497"/>
    </location>
</feature>
<feature type="compositionally biased region" description="Polar residues" evidence="1">
    <location>
        <begin position="518"/>
        <end position="528"/>
    </location>
</feature>
<feature type="compositionally biased region" description="Basic and acidic residues" evidence="1">
    <location>
        <begin position="1216"/>
        <end position="1226"/>
    </location>
</feature>
<feature type="compositionally biased region" description="Polar residues" evidence="1">
    <location>
        <begin position="851"/>
        <end position="865"/>
    </location>
</feature>
<feature type="compositionally biased region" description="Low complexity" evidence="1">
    <location>
        <begin position="1330"/>
        <end position="1346"/>
    </location>
</feature>
<feature type="region of interest" description="Disordered" evidence="1">
    <location>
        <begin position="1306"/>
        <end position="1380"/>
    </location>
</feature>
<dbReference type="Pfam" id="PF08550">
    <property type="entry name" value="GATA_AreA"/>
    <property type="match status" value="1"/>
</dbReference>
<dbReference type="GO" id="GO:0005773">
    <property type="term" value="C:vacuole"/>
    <property type="evidence" value="ECO:0007669"/>
    <property type="project" value="GOC"/>
</dbReference>
<feature type="region of interest" description="Disordered" evidence="1">
    <location>
        <begin position="848"/>
        <end position="1289"/>
    </location>
</feature>
<dbReference type="GO" id="GO:0042149">
    <property type="term" value="P:cellular response to glucose starvation"/>
    <property type="evidence" value="ECO:0007669"/>
    <property type="project" value="TreeGrafter"/>
</dbReference>
<feature type="compositionally biased region" description="Polar residues" evidence="1">
    <location>
        <begin position="1036"/>
        <end position="1046"/>
    </location>
</feature>
<feature type="compositionally biased region" description="Basic residues" evidence="1">
    <location>
        <begin position="309"/>
        <end position="324"/>
    </location>
</feature>
<feature type="compositionally biased region" description="Polar residues" evidence="1">
    <location>
        <begin position="912"/>
        <end position="925"/>
    </location>
</feature>
<feature type="compositionally biased region" description="Low complexity" evidence="1">
    <location>
        <begin position="1133"/>
        <end position="1162"/>
    </location>
</feature>
<feature type="compositionally biased region" description="Low complexity" evidence="1">
    <location>
        <begin position="282"/>
        <end position="292"/>
    </location>
</feature>
<dbReference type="OrthoDB" id="5563539at2759"/>
<feature type="compositionally biased region" description="Low complexity" evidence="1">
    <location>
        <begin position="1397"/>
        <end position="1410"/>
    </location>
</feature>
<feature type="compositionally biased region" description="Low complexity" evidence="1">
    <location>
        <begin position="999"/>
        <end position="1027"/>
    </location>
</feature>
<evidence type="ECO:0000256" key="1">
    <source>
        <dbReference type="SAM" id="MobiDB-lite"/>
    </source>
</evidence>
<feature type="region of interest" description="Disordered" evidence="1">
    <location>
        <begin position="731"/>
        <end position="766"/>
    </location>
</feature>
<dbReference type="EMBL" id="JAFIQS010000008">
    <property type="protein sequence ID" value="KAG5166355.1"/>
    <property type="molecule type" value="Genomic_DNA"/>
</dbReference>
<feature type="region of interest" description="Disordered" evidence="1">
    <location>
        <begin position="104"/>
        <end position="324"/>
    </location>
</feature>
<protein>
    <recommendedName>
        <fullName evidence="2">Nitrogen regulatory protein areA GATA-like domain-containing protein</fullName>
    </recommendedName>
</protein>
<feature type="domain" description="Nitrogen regulatory protein areA GATA-like" evidence="2">
    <location>
        <begin position="46"/>
        <end position="73"/>
    </location>
</feature>
<sequence>MANYLPVLITSISANATPDDSALVTLPRGQVDYLSHEWQEEDVWRSWRNMTRQKNEITNGVRLENASWRTWWKQRNKLKTISPETLNWLKDSDVTWLYGPLHTAVEWTPPPKPTPVPDTVDAANPASAHDRLDLSSSSASRRAPRPAPYKPILKHRSISELLTSDLPPTSPIFSPVESEDEQSDTTKQNTQANRTDPTTLVSHSQFSSKLAGKRPTLTHTKSDTHITRWGPSRAFRKDSPPRIDPPGFDSSQAHGYFPPVSSSSNSPSSLSQPSTNGSIRASLSQDSNSSESGGNGGGVTSSGGDTRGGHHSHSHGTTTHKKKHISFNTFVEQCIAIEKPKKNASGYFGASAGAQIGWPAGRVNYADDDGYDEDEEDSEDEEDEIYAAGGSQWHTPRQSGARAVRNDSDSPIEEEDDDDEEDDGIIEMRSSSSSYRARTPKPTPKKFPRSQSKVSTASSSSSTSNSSYGSGSNSNSTLDTTNSSPSGSLSPSRRTPSNNSYNRKSPNTSSSSTPNTNDIRTLNRRASNGSTSTYRPSSTRRGPPPLIRTTSDSHSHSHQQHRVNVTIAPIAPTILKTTGVWAENFGDDGASDDGFGFASGFPWTENRQHGYGRNGYHSDSGNYGSFGIGRGSSRGFYGGAEDETQESDGTPVELVYVPPLGSNYLLSLGVGDESPEYDHHHVQYGGFRGGKRGGYFEEDEDSGHVEQVEDVNAVYHHPPNAGMASVGFSVGGPSSSQRPVNGATAGAGSAPIPIHHSHSSSALNAHAHGGVPNVVVNPGGPLSSSVPNIVYRGARAIPRQQPEVEEEDAYDFFEGPDLGEDYYYARRGGRGYERERESDKAYAAAAAAAASTKSPTLTVPSNAGYGSSKSERDRDRGSDRRHSRSHHGSGFGGGGAGEERQSRSRSRSQSRTPSPAFTVSPTVGGTATPAPAPASASSSSSNPLLGVGTGVVVVGRRRSSSASSPSGPNTWITGGGAPASNSAEQRLSPPARGRQQDLASSTTNRSSATSGQPARGRSSTRTSSSSSWERERGSSAAGSLTGSPIGSLSPGPDGLGRAGSGVGIGAVLGGAAVLAGGGRADREREREKDKDRERERGRERRGRDRTSGKVLTASETESMASGSGSLGRDDTASVDSSSVSASFTGSVSGVGTESGSSGSRTVAPTAHMESSFYSTTSSSSSSTNTSNSTIMAAPATVVPSPSPAGDDEGVDVEMQFFRRAEEEMRRRSVPTPSNSPVVEMRRMAPNGVGDPPKSASTSTSNSNSSGGTTPTGATTPSPPLSTSNAEAPLFAPVPSTAAALAMKRAGSPGLNYGRSSASPVGGISASQPLSASVGSNSNPNSPSNKLRPPPLIPPPAGVAKPSTSFTAVSSPRSAGAVAGLSSPASASAVVSAPVSAPTAAAVARARSPPVSEKESSGTIVGKAVDMVSSAGAFLGWWSRDTTTATEGQ</sequence>
<feature type="compositionally biased region" description="Gly residues" evidence="1">
    <location>
        <begin position="1053"/>
        <end position="1068"/>
    </location>
</feature>
<feature type="compositionally biased region" description="Low complexity" evidence="1">
    <location>
        <begin position="1170"/>
        <end position="1199"/>
    </location>
</feature>
<feature type="compositionally biased region" description="Low complexity" evidence="1">
    <location>
        <begin position="749"/>
        <end position="766"/>
    </location>
</feature>
<accession>A0A8H8CIL7</accession>
<feature type="region of interest" description="Disordered" evidence="1">
    <location>
        <begin position="360"/>
        <end position="563"/>
    </location>
</feature>
<feature type="compositionally biased region" description="Low complexity" evidence="1">
    <location>
        <begin position="505"/>
        <end position="517"/>
    </location>
</feature>
<evidence type="ECO:0000259" key="2">
    <source>
        <dbReference type="Pfam" id="PF08550"/>
    </source>
</evidence>
<evidence type="ECO:0000313" key="3">
    <source>
        <dbReference type="EMBL" id="KAG5166355.1"/>
    </source>
</evidence>
<feature type="compositionally biased region" description="Polar residues" evidence="1">
    <location>
        <begin position="1361"/>
        <end position="1372"/>
    </location>
</feature>
<feature type="compositionally biased region" description="Acidic residues" evidence="1">
    <location>
        <begin position="366"/>
        <end position="385"/>
    </location>
</feature>
<name>A0A8H8CIL7_PSICU</name>
<feature type="compositionally biased region" description="Low complexity" evidence="1">
    <location>
        <begin position="926"/>
        <end position="941"/>
    </location>
</feature>
<gene>
    <name evidence="3" type="ORF">JR316_008440</name>
</gene>
<feature type="compositionally biased region" description="Acidic residues" evidence="1">
    <location>
        <begin position="410"/>
        <end position="425"/>
    </location>
</feature>
<feature type="compositionally biased region" description="Basic and acidic residues" evidence="1">
    <location>
        <begin position="1079"/>
        <end position="1107"/>
    </location>
</feature>
<proteinExistence type="predicted"/>
<dbReference type="PANTHER" id="PTHR28051:SF1">
    <property type="entry name" value="PROTEIN MTL1-RELATED"/>
    <property type="match status" value="1"/>
</dbReference>
<feature type="compositionally biased region" description="Polar residues" evidence="1">
    <location>
        <begin position="1313"/>
        <end position="1329"/>
    </location>
</feature>
<feature type="compositionally biased region" description="Basic and acidic residues" evidence="1">
    <location>
        <begin position="869"/>
        <end position="880"/>
    </location>
</feature>
<organism evidence="3">
    <name type="scientific">Psilocybe cubensis</name>
    <name type="common">Psychedelic mushroom</name>
    <name type="synonym">Stropharia cubensis</name>
    <dbReference type="NCBI Taxonomy" id="181762"/>
    <lineage>
        <taxon>Eukaryota</taxon>
        <taxon>Fungi</taxon>
        <taxon>Dikarya</taxon>
        <taxon>Basidiomycota</taxon>
        <taxon>Agaricomycotina</taxon>
        <taxon>Agaricomycetes</taxon>
        <taxon>Agaricomycetidae</taxon>
        <taxon>Agaricales</taxon>
        <taxon>Agaricineae</taxon>
        <taxon>Strophariaceae</taxon>
        <taxon>Psilocybe</taxon>
    </lineage>
</organism>
<dbReference type="GO" id="GO:0007039">
    <property type="term" value="P:protein catabolic process in the vacuole"/>
    <property type="evidence" value="ECO:0007669"/>
    <property type="project" value="TreeGrafter"/>
</dbReference>
<feature type="compositionally biased region" description="Low complexity" evidence="1">
    <location>
        <begin position="950"/>
        <end position="967"/>
    </location>
</feature>
<reference evidence="3" key="1">
    <citation type="submission" date="2021-02" db="EMBL/GenBank/DDBJ databases">
        <title>Psilocybe cubensis genome.</title>
        <authorList>
            <person name="Mckernan K.J."/>
            <person name="Crawford S."/>
            <person name="Trippe A."/>
            <person name="Kane L.T."/>
            <person name="Mclaughlin S."/>
        </authorList>
    </citation>
    <scope>NUCLEOTIDE SEQUENCE [LARGE SCALE GENOMIC DNA]</scope>
    <source>
        <strain evidence="3">MGC-MH-2018</strain>
    </source>
</reference>
<comment type="caution">
    <text evidence="3">The sequence shown here is derived from an EMBL/GenBank/DDBJ whole genome shotgun (WGS) entry which is preliminary data.</text>
</comment>
<dbReference type="PANTHER" id="PTHR28051">
    <property type="entry name" value="PROTEIN MTL1-RELATED"/>
    <property type="match status" value="1"/>
</dbReference>
<feature type="compositionally biased region" description="Polar residues" evidence="1">
    <location>
        <begin position="1113"/>
        <end position="1123"/>
    </location>
</feature>
<feature type="region of interest" description="Disordered" evidence="1">
    <location>
        <begin position="1397"/>
        <end position="1418"/>
    </location>
</feature>
<feature type="compositionally biased region" description="Low complexity" evidence="1">
    <location>
        <begin position="1254"/>
        <end position="1285"/>
    </location>
</feature>
<feature type="compositionally biased region" description="Pro residues" evidence="1">
    <location>
        <begin position="1347"/>
        <end position="1356"/>
    </location>
</feature>
<feature type="compositionally biased region" description="Polar residues" evidence="1">
    <location>
        <begin position="185"/>
        <end position="208"/>
    </location>
</feature>
<feature type="compositionally biased region" description="Low complexity" evidence="1">
    <location>
        <begin position="258"/>
        <end position="274"/>
    </location>
</feature>
<feature type="compositionally biased region" description="Low complexity" evidence="1">
    <location>
        <begin position="529"/>
        <end position="541"/>
    </location>
</feature>